<dbReference type="OMA" id="TGNCHKW"/>
<dbReference type="GeneID" id="110981588"/>
<dbReference type="PANTHER" id="PTHR43092:SF4">
    <property type="entry name" value="AMINOTRANSFERASE CLASS V DOMAIN-CONTAINING PROTEIN"/>
    <property type="match status" value="1"/>
</dbReference>
<dbReference type="PANTHER" id="PTHR43092">
    <property type="entry name" value="L-CYSTEINE DESULFHYDRASE"/>
    <property type="match status" value="1"/>
</dbReference>
<gene>
    <name evidence="4" type="primary">LOC110981588</name>
</gene>
<accession>A0A8B7YUD1</accession>
<evidence type="ECO:0000313" key="3">
    <source>
        <dbReference type="Proteomes" id="UP000694845"/>
    </source>
</evidence>
<dbReference type="Pfam" id="PF00266">
    <property type="entry name" value="Aminotran_5"/>
    <property type="match status" value="1"/>
</dbReference>
<sequence length="439" mass="49080">MKSVQVASSIAVSIVSAVGLVWAIRQYYRRKQQTAVKAFGLELKQTAFCVDENIYLCNNGSFAAVPRQLLQQQQRLMEERERNAELWYRRQYDPKHFPSEGGLNLYGQAVMAVADFVGAKFENLVLVENTTVGINSVLKNLPLKKGDKILLTSHSYGAVIKTVQVVCEQTGSEAVTIKIPIPIKSEEDFIKLYSDALEQHNIKVAVIDHITSPSAILFPLERLATLCHKKGVLVIVDGAHTPGQVPLNLEQLPVDFYVGNLHKWLFCPRSCALLWVHPSHQDSFQHVITSHHASASTLMERFCFIGTRDNLPYYLAPSAIKFHQDLGGLEAIADYNSSLIGWAADMIAKAWKTEQMAIPAQMRAPFMAVVAVPETDAYPGCPDTCGKLMADVFYCSGVMGAFSFFNGRLWCRLSSHVYNCKDDYYKLRDAVLQVIQKDQ</sequence>
<dbReference type="OrthoDB" id="5978656at2759"/>
<dbReference type="SUPFAM" id="SSF53383">
    <property type="entry name" value="PLP-dependent transferases"/>
    <property type="match status" value="1"/>
</dbReference>
<evidence type="ECO:0000256" key="1">
    <source>
        <dbReference type="ARBA" id="ARBA00022898"/>
    </source>
</evidence>
<dbReference type="InterPro" id="IPR000192">
    <property type="entry name" value="Aminotrans_V_dom"/>
</dbReference>
<reference evidence="4" key="1">
    <citation type="submission" date="2025-08" db="UniProtKB">
        <authorList>
            <consortium name="RefSeq"/>
        </authorList>
    </citation>
    <scope>IDENTIFICATION</scope>
</reference>
<dbReference type="Gene3D" id="3.40.640.10">
    <property type="entry name" value="Type I PLP-dependent aspartate aminotransferase-like (Major domain)"/>
    <property type="match status" value="1"/>
</dbReference>
<feature type="domain" description="Aminotransferase class V" evidence="2">
    <location>
        <begin position="105"/>
        <end position="369"/>
    </location>
</feature>
<dbReference type="RefSeq" id="XP_022094941.1">
    <property type="nucleotide sequence ID" value="XM_022239249.1"/>
</dbReference>
<name>A0A8B7YUD1_ACAPL</name>
<dbReference type="KEGG" id="aplc:110981588"/>
<evidence type="ECO:0000259" key="2">
    <source>
        <dbReference type="Pfam" id="PF00266"/>
    </source>
</evidence>
<keyword evidence="1" id="KW-0663">Pyridoxal phosphate</keyword>
<dbReference type="InterPro" id="IPR015424">
    <property type="entry name" value="PyrdxlP-dep_Trfase"/>
</dbReference>
<dbReference type="Proteomes" id="UP000694845">
    <property type="component" value="Unplaced"/>
</dbReference>
<dbReference type="InterPro" id="IPR015421">
    <property type="entry name" value="PyrdxlP-dep_Trfase_major"/>
</dbReference>
<organism evidence="3 4">
    <name type="scientific">Acanthaster planci</name>
    <name type="common">Crown-of-thorns starfish</name>
    <dbReference type="NCBI Taxonomy" id="133434"/>
    <lineage>
        <taxon>Eukaryota</taxon>
        <taxon>Metazoa</taxon>
        <taxon>Echinodermata</taxon>
        <taxon>Eleutherozoa</taxon>
        <taxon>Asterozoa</taxon>
        <taxon>Asteroidea</taxon>
        <taxon>Valvatacea</taxon>
        <taxon>Valvatida</taxon>
        <taxon>Acanthasteridae</taxon>
        <taxon>Acanthaster</taxon>
    </lineage>
</organism>
<dbReference type="InterPro" id="IPR015422">
    <property type="entry name" value="PyrdxlP-dep_Trfase_small"/>
</dbReference>
<dbReference type="AlphaFoldDB" id="A0A8B7YUD1"/>
<keyword evidence="3" id="KW-1185">Reference proteome</keyword>
<proteinExistence type="predicted"/>
<dbReference type="Gene3D" id="3.90.1150.10">
    <property type="entry name" value="Aspartate Aminotransferase, domain 1"/>
    <property type="match status" value="1"/>
</dbReference>
<evidence type="ECO:0000313" key="4">
    <source>
        <dbReference type="RefSeq" id="XP_022094941.1"/>
    </source>
</evidence>
<protein>
    <submittedName>
        <fullName evidence="4">L-cysteine desulfhydrase-like</fullName>
    </submittedName>
</protein>